<evidence type="ECO:0000256" key="6">
    <source>
        <dbReference type="ARBA" id="ARBA00022691"/>
    </source>
</evidence>
<feature type="compositionally biased region" description="Polar residues" evidence="11">
    <location>
        <begin position="18"/>
        <end position="39"/>
    </location>
</feature>
<dbReference type="GO" id="GO:0008033">
    <property type="term" value="P:tRNA processing"/>
    <property type="evidence" value="ECO:0007669"/>
    <property type="project" value="UniProtKB-UniRule"/>
</dbReference>
<dbReference type="InterPro" id="IPR002052">
    <property type="entry name" value="DNA_methylase_N6_adenine_CS"/>
</dbReference>
<name>A0AAD5U7C3_9FUNG</name>
<evidence type="ECO:0000259" key="13">
    <source>
        <dbReference type="Pfam" id="PF25904"/>
    </source>
</evidence>
<sequence>MFKGFFSSSKTETDSQPKSEFSADTPSEILTETTTDFNQQKTKAPTINSLLDGLKLEEVKLKDVNHSDDDIEYLFIEENPLNIIQEKPVGSFGPLPMRTNYDKLLYGTGALYMMGNFSGGVYGFYRGLKTAKGSSFKLRTNSILNQVTRYGPMTGNSLGVMTAVWAILDTALENIRGKNDYYNHISSAFISGFLFKSTAGLRPALITGAILSGVVGAFGLLHEKEDFKGFKTGNATKLFTKAKSLEETIAFLKATNNEEIQEYKNHTFKISVEPFNFRYTQDEQLEIIERFKFLPLEGKIELKSPEVTFCYFEDFATAKKEENKKNNTCIRSWFGRLVSQGNRSAINKYDLKKREYLGITSMDAELSLIMANQALVKPGSLVLDPYVGTGSFLITCSHFGGYTLGTDIDGRQIRGKSAFFVKEEFKGEGKSEKDILNKKKVYERNFKSIESNVEQYALKGRVLGNIVTDSFHHPWRKVEFFDAIVCDPPYGVRAGAKKIGLSISGVPASTPLKSNGESRYPSTVPYEMDQVLLDLLDFSAVYLQVGGRLVYWFPTVTEKYSDLDIPKHPQLKLISNSEQNFGKWARRLITMEKLPVAEVDSNFSKHSALDLQIEINISCTASENPAHKDFKKVYFQKRDLENLRLKNDLVPPPRSISILHKNNSIQLQSSEIVGKISKRKPSLVINTKNVRKLSKELQQPLSCPLPRQCSSNQEKIPSHSPVSCSSSVVMNPLQRLSNLASLMVYVIWFDIPLNKLLAEWNVPGNRYYKFRMKCEKVLSCTRLSPSVVVVGLKYLQRVKVEKTKFNSKKFVDRKNIQHNNHQNFSVVNNNNENINTNMNEDDSNYFNTAFPTESTIWAACLLLAHKYLDDKHFSNPTFAQVNLITAKELNLSEMECLKLLNFRLCVLEEEYTLWRKNLQEIVTDSIKSINQSKAISLSNLNSNKEPIPQLPIIRGVGLTNKEILFPPNRSRSPYQIPVSPGILNTPSNSLWSPASSLVTGGPLRLGQRHLNRQINKKIFGKHNTMSTSLDGPKSAGLISNDLNVNFSHFLPTSQDDSATFLNSSESTYPISPLDLNATIQTPGILRLSDLQLGEEKTDTMDLS</sequence>
<dbReference type="Proteomes" id="UP001211065">
    <property type="component" value="Unassembled WGS sequence"/>
</dbReference>
<evidence type="ECO:0000256" key="9">
    <source>
        <dbReference type="ARBA" id="ARBA00066937"/>
    </source>
</evidence>
<keyword evidence="2" id="KW-0963">Cytoplasm</keyword>
<keyword evidence="8 10" id="KW-0694">RNA-binding</keyword>
<dbReference type="SUPFAM" id="SSF53335">
    <property type="entry name" value="S-adenosyl-L-methionine-dependent methyltransferases"/>
    <property type="match status" value="1"/>
</dbReference>
<evidence type="ECO:0000256" key="8">
    <source>
        <dbReference type="ARBA" id="ARBA00022884"/>
    </source>
</evidence>
<organism evidence="14 15">
    <name type="scientific">Clydaea vesicula</name>
    <dbReference type="NCBI Taxonomy" id="447962"/>
    <lineage>
        <taxon>Eukaryota</taxon>
        <taxon>Fungi</taxon>
        <taxon>Fungi incertae sedis</taxon>
        <taxon>Chytridiomycota</taxon>
        <taxon>Chytridiomycota incertae sedis</taxon>
        <taxon>Chytridiomycetes</taxon>
        <taxon>Lobulomycetales</taxon>
        <taxon>Lobulomycetaceae</taxon>
        <taxon>Clydaea</taxon>
    </lineage>
</organism>
<evidence type="ECO:0000313" key="15">
    <source>
        <dbReference type="Proteomes" id="UP001211065"/>
    </source>
</evidence>
<dbReference type="PANTHER" id="PTHR13370:SF3">
    <property type="entry name" value="TRNA (GUANINE(10)-N2)-METHYLTRANSFERASE HOMOLOG"/>
    <property type="match status" value="1"/>
</dbReference>
<dbReference type="SUPFAM" id="SSF47954">
    <property type="entry name" value="Cyclin-like"/>
    <property type="match status" value="1"/>
</dbReference>
<dbReference type="PROSITE" id="PS00092">
    <property type="entry name" value="N6_MTASE"/>
    <property type="match status" value="1"/>
</dbReference>
<comment type="caution">
    <text evidence="14">The sequence shown here is derived from an EMBL/GenBank/DDBJ whole genome shotgun (WGS) entry which is preliminary data.</text>
</comment>
<reference evidence="14" key="1">
    <citation type="submission" date="2020-05" db="EMBL/GenBank/DDBJ databases">
        <title>Phylogenomic resolution of chytrid fungi.</title>
        <authorList>
            <person name="Stajich J.E."/>
            <person name="Amses K."/>
            <person name="Simmons R."/>
            <person name="Seto K."/>
            <person name="Myers J."/>
            <person name="Bonds A."/>
            <person name="Quandt C.A."/>
            <person name="Barry K."/>
            <person name="Liu P."/>
            <person name="Grigoriev I."/>
            <person name="Longcore J.E."/>
            <person name="James T.Y."/>
        </authorList>
    </citation>
    <scope>NUCLEOTIDE SEQUENCE</scope>
    <source>
        <strain evidence="14">JEL0476</strain>
    </source>
</reference>
<evidence type="ECO:0000256" key="10">
    <source>
        <dbReference type="PROSITE-ProRule" id="PRU00959"/>
    </source>
</evidence>
<dbReference type="GO" id="GO:0160102">
    <property type="term" value="F:tRNA (guanine(10)-N2)-methyltransferase activity"/>
    <property type="evidence" value="ECO:0007669"/>
    <property type="project" value="UniProtKB-EC"/>
</dbReference>
<accession>A0AAD5U7C3</accession>
<evidence type="ECO:0000256" key="3">
    <source>
        <dbReference type="ARBA" id="ARBA00022555"/>
    </source>
</evidence>
<dbReference type="InterPro" id="IPR036915">
    <property type="entry name" value="Cyclin-like_sf"/>
</dbReference>
<feature type="region of interest" description="Disordered" evidence="11">
    <location>
        <begin position="1"/>
        <end position="39"/>
    </location>
</feature>
<dbReference type="EC" id="2.1.1.214" evidence="9"/>
<dbReference type="Pfam" id="PF25904">
    <property type="entry name" value="Tmrp11_N"/>
    <property type="match status" value="1"/>
</dbReference>
<dbReference type="Pfam" id="PF01170">
    <property type="entry name" value="UPF0020"/>
    <property type="match status" value="1"/>
</dbReference>
<dbReference type="Gene3D" id="3.40.50.150">
    <property type="entry name" value="Vaccinia Virus protein VP39"/>
    <property type="match status" value="1"/>
</dbReference>
<protein>
    <recommendedName>
        <fullName evidence="9">tRNA (guanine(10)-N(2))-methyltransferase</fullName>
        <ecNumber evidence="9">2.1.1.214</ecNumber>
    </recommendedName>
</protein>
<dbReference type="GO" id="GO:0005737">
    <property type="term" value="C:cytoplasm"/>
    <property type="evidence" value="ECO:0007669"/>
    <property type="project" value="UniProtKB-SubCell"/>
</dbReference>
<dbReference type="GO" id="GO:0043527">
    <property type="term" value="C:tRNA methyltransferase complex"/>
    <property type="evidence" value="ECO:0007669"/>
    <property type="project" value="UniProtKB-ARBA"/>
</dbReference>
<dbReference type="AlphaFoldDB" id="A0AAD5U7C3"/>
<feature type="domain" description="Ribosomal RNA large subunit methyltransferase K/L-like methyltransferase" evidence="12">
    <location>
        <begin position="353"/>
        <end position="498"/>
    </location>
</feature>
<evidence type="ECO:0000259" key="12">
    <source>
        <dbReference type="Pfam" id="PF01170"/>
    </source>
</evidence>
<gene>
    <name evidence="14" type="ORF">HK099_000620</name>
</gene>
<dbReference type="InterPro" id="IPR029063">
    <property type="entry name" value="SAM-dependent_MTases_sf"/>
</dbReference>
<evidence type="ECO:0000256" key="7">
    <source>
        <dbReference type="ARBA" id="ARBA00022694"/>
    </source>
</evidence>
<proteinExistence type="inferred from homology"/>
<dbReference type="EMBL" id="JADGJW010000115">
    <property type="protein sequence ID" value="KAJ3223849.1"/>
    <property type="molecule type" value="Genomic_DNA"/>
</dbReference>
<comment type="subcellular location">
    <subcellularLocation>
        <location evidence="1">Cytoplasm</location>
    </subcellularLocation>
</comment>
<evidence type="ECO:0000256" key="11">
    <source>
        <dbReference type="SAM" id="MobiDB-lite"/>
    </source>
</evidence>
<dbReference type="InterPro" id="IPR016691">
    <property type="entry name" value="TRMT11"/>
</dbReference>
<dbReference type="Pfam" id="PF02466">
    <property type="entry name" value="Tim17"/>
    <property type="match status" value="1"/>
</dbReference>
<evidence type="ECO:0000256" key="5">
    <source>
        <dbReference type="ARBA" id="ARBA00022679"/>
    </source>
</evidence>
<dbReference type="CDD" id="cd20557">
    <property type="entry name" value="CYCLIN_ScPCL1-like"/>
    <property type="match status" value="1"/>
</dbReference>
<dbReference type="GO" id="GO:0032259">
    <property type="term" value="P:methylation"/>
    <property type="evidence" value="ECO:0007669"/>
    <property type="project" value="UniProtKB-UniRule"/>
</dbReference>
<feature type="domain" description="tRNA (guanine(10)-N(2))-methyltransferase TRMT11 N-terminal" evidence="13">
    <location>
        <begin position="237"/>
        <end position="343"/>
    </location>
</feature>
<keyword evidence="15" id="KW-1185">Reference proteome</keyword>
<evidence type="ECO:0000256" key="2">
    <source>
        <dbReference type="ARBA" id="ARBA00022490"/>
    </source>
</evidence>
<keyword evidence="5 10" id="KW-0808">Transferase</keyword>
<dbReference type="GO" id="GO:0000049">
    <property type="term" value="F:tRNA binding"/>
    <property type="evidence" value="ECO:0007669"/>
    <property type="project" value="UniProtKB-UniRule"/>
</dbReference>
<keyword evidence="4 10" id="KW-0489">Methyltransferase</keyword>
<keyword evidence="6 10" id="KW-0949">S-adenosyl-L-methionine</keyword>
<dbReference type="InterPro" id="IPR059073">
    <property type="entry name" value="TRMT11_N"/>
</dbReference>
<dbReference type="Gene3D" id="1.10.472.10">
    <property type="entry name" value="Cyclin-like"/>
    <property type="match status" value="1"/>
</dbReference>
<keyword evidence="7 10" id="KW-0819">tRNA processing</keyword>
<comment type="similarity">
    <text evidence="10">Belongs to the class I-like SAM-binding methyltransferase superfamily. TRM11 methyltransferase family.</text>
</comment>
<dbReference type="PROSITE" id="PS51627">
    <property type="entry name" value="SAM_MT_TRM11"/>
    <property type="match status" value="1"/>
</dbReference>
<evidence type="ECO:0000256" key="1">
    <source>
        <dbReference type="ARBA" id="ARBA00004496"/>
    </source>
</evidence>
<dbReference type="InterPro" id="IPR000241">
    <property type="entry name" value="RlmKL-like_Mtase"/>
</dbReference>
<dbReference type="PANTHER" id="PTHR13370">
    <property type="entry name" value="RNA METHYLASE-RELATED"/>
    <property type="match status" value="1"/>
</dbReference>
<evidence type="ECO:0000313" key="14">
    <source>
        <dbReference type="EMBL" id="KAJ3223849.1"/>
    </source>
</evidence>
<feature type="compositionally biased region" description="Polar residues" evidence="11">
    <location>
        <begin position="1"/>
        <end position="10"/>
    </location>
</feature>
<evidence type="ECO:0000256" key="4">
    <source>
        <dbReference type="ARBA" id="ARBA00022603"/>
    </source>
</evidence>
<keyword evidence="3 10" id="KW-0820">tRNA-binding</keyword>